<dbReference type="Proteomes" id="UP000541444">
    <property type="component" value="Unassembled WGS sequence"/>
</dbReference>
<dbReference type="EMBL" id="JACGCM010000003">
    <property type="protein sequence ID" value="KAF6177114.1"/>
    <property type="molecule type" value="Genomic_DNA"/>
</dbReference>
<evidence type="ECO:0000256" key="1">
    <source>
        <dbReference type="PROSITE-ProRule" id="PRU00042"/>
    </source>
</evidence>
<dbReference type="Gene3D" id="3.30.160.60">
    <property type="entry name" value="Classic Zinc Finger"/>
    <property type="match status" value="1"/>
</dbReference>
<protein>
    <recommendedName>
        <fullName evidence="3">C2H2-type domain-containing protein</fullName>
    </recommendedName>
</protein>
<evidence type="ECO:0000313" key="4">
    <source>
        <dbReference type="EMBL" id="KAF6177114.1"/>
    </source>
</evidence>
<proteinExistence type="predicted"/>
<dbReference type="InterPro" id="IPR013087">
    <property type="entry name" value="Znf_C2H2_type"/>
</dbReference>
<sequence>MPSKKNTGIPQTMNSEDSRQPSVLKLFGFSMTDQNEVSSTSENKENKKFECQYCHREFANSQALGGHQNAHKKERQRAKRAQFQTHQRFTAADAPIISPHGVRSRGPFIYTGGLSNIGGSAPRFQSHYPSPPVFICPSEPSWFYVPRPETLPDGADMGRRPVEVSKRIAEVLDCGVDLHLSLAPSSSTT</sequence>
<dbReference type="GO" id="GO:0008270">
    <property type="term" value="F:zinc ion binding"/>
    <property type="evidence" value="ECO:0007669"/>
    <property type="project" value="UniProtKB-KW"/>
</dbReference>
<dbReference type="AlphaFoldDB" id="A0A7J7PE33"/>
<dbReference type="GO" id="GO:0010090">
    <property type="term" value="P:trichome morphogenesis"/>
    <property type="evidence" value="ECO:0007669"/>
    <property type="project" value="InterPro"/>
</dbReference>
<dbReference type="PANTHER" id="PTHR46353">
    <property type="entry name" value="ZINC FINGER PROTEIN 5"/>
    <property type="match status" value="1"/>
</dbReference>
<dbReference type="GO" id="GO:0009736">
    <property type="term" value="P:cytokinin-activated signaling pathway"/>
    <property type="evidence" value="ECO:0007669"/>
    <property type="project" value="TreeGrafter"/>
</dbReference>
<dbReference type="GO" id="GO:0000976">
    <property type="term" value="F:transcription cis-regulatory region binding"/>
    <property type="evidence" value="ECO:0007669"/>
    <property type="project" value="TreeGrafter"/>
</dbReference>
<evidence type="ECO:0000313" key="5">
    <source>
        <dbReference type="Proteomes" id="UP000541444"/>
    </source>
</evidence>
<dbReference type="InterPro" id="IPR044299">
    <property type="entry name" value="GIS3/ZFP5/ZFP6"/>
</dbReference>
<dbReference type="OrthoDB" id="772256at2759"/>
<organism evidence="4 5">
    <name type="scientific">Kingdonia uniflora</name>
    <dbReference type="NCBI Taxonomy" id="39325"/>
    <lineage>
        <taxon>Eukaryota</taxon>
        <taxon>Viridiplantae</taxon>
        <taxon>Streptophyta</taxon>
        <taxon>Embryophyta</taxon>
        <taxon>Tracheophyta</taxon>
        <taxon>Spermatophyta</taxon>
        <taxon>Magnoliopsida</taxon>
        <taxon>Ranunculales</taxon>
        <taxon>Circaeasteraceae</taxon>
        <taxon>Kingdonia</taxon>
    </lineage>
</organism>
<reference evidence="4 5" key="1">
    <citation type="journal article" date="2020" name="IScience">
        <title>Genome Sequencing of the Endangered Kingdonia uniflora (Circaeasteraceae, Ranunculales) Reveals Potential Mechanisms of Evolutionary Specialization.</title>
        <authorList>
            <person name="Sun Y."/>
            <person name="Deng T."/>
            <person name="Zhang A."/>
            <person name="Moore M.J."/>
            <person name="Landis J.B."/>
            <person name="Lin N."/>
            <person name="Zhang H."/>
            <person name="Zhang X."/>
            <person name="Huang J."/>
            <person name="Zhang X."/>
            <person name="Sun H."/>
            <person name="Wang H."/>
        </authorList>
    </citation>
    <scope>NUCLEOTIDE SEQUENCE [LARGE SCALE GENOMIC DNA]</scope>
    <source>
        <strain evidence="4">TB1705</strain>
        <tissue evidence="4">Leaf</tissue>
    </source>
</reference>
<dbReference type="SUPFAM" id="SSF57667">
    <property type="entry name" value="beta-beta-alpha zinc fingers"/>
    <property type="match status" value="1"/>
</dbReference>
<dbReference type="GO" id="GO:0009740">
    <property type="term" value="P:gibberellic acid mediated signaling pathway"/>
    <property type="evidence" value="ECO:0007669"/>
    <property type="project" value="TreeGrafter"/>
</dbReference>
<feature type="compositionally biased region" description="Polar residues" evidence="2">
    <location>
        <begin position="31"/>
        <end position="41"/>
    </location>
</feature>
<gene>
    <name evidence="4" type="ORF">GIB67_005102</name>
</gene>
<feature type="domain" description="C2H2-type" evidence="3">
    <location>
        <begin position="49"/>
        <end position="76"/>
    </location>
</feature>
<keyword evidence="5" id="KW-1185">Reference proteome</keyword>
<dbReference type="GO" id="GO:0005634">
    <property type="term" value="C:nucleus"/>
    <property type="evidence" value="ECO:0007669"/>
    <property type="project" value="TreeGrafter"/>
</dbReference>
<dbReference type="FunFam" id="3.30.160.60:FF:002829">
    <property type="entry name" value="Zinc finger protein 6"/>
    <property type="match status" value="1"/>
</dbReference>
<dbReference type="PROSITE" id="PS50157">
    <property type="entry name" value="ZINC_FINGER_C2H2_2"/>
    <property type="match status" value="1"/>
</dbReference>
<dbReference type="InterPro" id="IPR036236">
    <property type="entry name" value="Znf_C2H2_sf"/>
</dbReference>
<evidence type="ECO:0000256" key="2">
    <source>
        <dbReference type="SAM" id="MobiDB-lite"/>
    </source>
</evidence>
<dbReference type="PROSITE" id="PS00028">
    <property type="entry name" value="ZINC_FINGER_C2H2_1"/>
    <property type="match status" value="1"/>
</dbReference>
<dbReference type="GO" id="GO:0003700">
    <property type="term" value="F:DNA-binding transcription factor activity"/>
    <property type="evidence" value="ECO:0007669"/>
    <property type="project" value="TreeGrafter"/>
</dbReference>
<dbReference type="Pfam" id="PF13912">
    <property type="entry name" value="zf-C2H2_6"/>
    <property type="match status" value="1"/>
</dbReference>
<feature type="region of interest" description="Disordered" evidence="2">
    <location>
        <begin position="1"/>
        <end position="46"/>
    </location>
</feature>
<name>A0A7J7PE33_9MAGN</name>
<keyword evidence="1" id="KW-0863">Zinc-finger</keyword>
<dbReference type="PANTHER" id="PTHR46353:SF23">
    <property type="entry name" value="C2H2 ZINC FINGER-CONTAINING PROTEIN-RELATED"/>
    <property type="match status" value="1"/>
</dbReference>
<comment type="caution">
    <text evidence="4">The sequence shown here is derived from an EMBL/GenBank/DDBJ whole genome shotgun (WGS) entry which is preliminary data.</text>
</comment>
<accession>A0A7J7PE33</accession>
<feature type="compositionally biased region" description="Polar residues" evidence="2">
    <location>
        <begin position="1"/>
        <end position="15"/>
    </location>
</feature>
<keyword evidence="1" id="KW-0479">Metal-binding</keyword>
<evidence type="ECO:0000259" key="3">
    <source>
        <dbReference type="PROSITE" id="PS50157"/>
    </source>
</evidence>
<keyword evidence="1" id="KW-0862">Zinc</keyword>